<evidence type="ECO:0000313" key="10">
    <source>
        <dbReference type="Proteomes" id="UP000249061"/>
    </source>
</evidence>
<evidence type="ECO:0000256" key="4">
    <source>
        <dbReference type="ARBA" id="ARBA00022692"/>
    </source>
</evidence>
<feature type="transmembrane region" description="Helical" evidence="7">
    <location>
        <begin position="117"/>
        <end position="138"/>
    </location>
</feature>
<feature type="transmembrane region" description="Helical" evidence="7">
    <location>
        <begin position="39"/>
        <end position="56"/>
    </location>
</feature>
<evidence type="ECO:0000256" key="7">
    <source>
        <dbReference type="SAM" id="Phobius"/>
    </source>
</evidence>
<evidence type="ECO:0000313" key="9">
    <source>
        <dbReference type="EMBL" id="PZR18731.1"/>
    </source>
</evidence>
<dbReference type="Proteomes" id="UP000249061">
    <property type="component" value="Unassembled WGS sequence"/>
</dbReference>
<evidence type="ECO:0000256" key="6">
    <source>
        <dbReference type="ARBA" id="ARBA00023136"/>
    </source>
</evidence>
<reference evidence="9 10" key="1">
    <citation type="submission" date="2017-08" db="EMBL/GenBank/DDBJ databases">
        <title>Infants hospitalized years apart are colonized by the same room-sourced microbial strains.</title>
        <authorList>
            <person name="Brooks B."/>
            <person name="Olm M.R."/>
            <person name="Firek B.A."/>
            <person name="Baker R."/>
            <person name="Thomas B.C."/>
            <person name="Morowitz M.J."/>
            <person name="Banfield J.F."/>
        </authorList>
    </citation>
    <scope>NUCLEOTIDE SEQUENCE [LARGE SCALE GENOMIC DNA]</scope>
    <source>
        <strain evidence="9">S2_003_000_R2_14</strain>
    </source>
</reference>
<sequence>MTSPSRLSAHTLLLVADLGGVFVFALQGAAVGVRSRLDLFGVLVVGFVTALGGGIIRDAILGATPVAALKDWRGGAVRDILVGRSPVVLHSDIYAVAALLGGTVLVTLYRLGVPRPIPSLAGAAVCFGLRMLAVQFDWQLPKY</sequence>
<feature type="transmembrane region" description="Helical" evidence="7">
    <location>
        <begin position="12"/>
        <end position="33"/>
    </location>
</feature>
<accession>A0A2W5W6A9</accession>
<evidence type="ECO:0000256" key="3">
    <source>
        <dbReference type="ARBA" id="ARBA00022475"/>
    </source>
</evidence>
<evidence type="ECO:0000256" key="5">
    <source>
        <dbReference type="ARBA" id="ARBA00022989"/>
    </source>
</evidence>
<keyword evidence="5 7" id="KW-1133">Transmembrane helix</keyword>
<keyword evidence="6 7" id="KW-0472">Membrane</keyword>
<evidence type="ECO:0000256" key="2">
    <source>
        <dbReference type="ARBA" id="ARBA00008193"/>
    </source>
</evidence>
<dbReference type="GO" id="GO:0005886">
    <property type="term" value="C:plasma membrane"/>
    <property type="evidence" value="ECO:0007669"/>
    <property type="project" value="UniProtKB-SubCell"/>
</dbReference>
<organism evidence="9 10">
    <name type="scientific">Archangium gephyra</name>
    <dbReference type="NCBI Taxonomy" id="48"/>
    <lineage>
        <taxon>Bacteria</taxon>
        <taxon>Pseudomonadati</taxon>
        <taxon>Myxococcota</taxon>
        <taxon>Myxococcia</taxon>
        <taxon>Myxococcales</taxon>
        <taxon>Cystobacterineae</taxon>
        <taxon>Archangiaceae</taxon>
        <taxon>Archangium</taxon>
    </lineage>
</organism>
<dbReference type="PANTHER" id="PTHR30506:SF3">
    <property type="entry name" value="UPF0126 INNER MEMBRANE PROTEIN YADS-RELATED"/>
    <property type="match status" value="1"/>
</dbReference>
<gene>
    <name evidence="9" type="ORF">DI536_02305</name>
</gene>
<comment type="caution">
    <text evidence="9">The sequence shown here is derived from an EMBL/GenBank/DDBJ whole genome shotgun (WGS) entry which is preliminary data.</text>
</comment>
<keyword evidence="4 7" id="KW-0812">Transmembrane</keyword>
<dbReference type="AlphaFoldDB" id="A0A2W5W6A9"/>
<proteinExistence type="inferred from homology"/>
<comment type="subcellular location">
    <subcellularLocation>
        <location evidence="1">Cell membrane</location>
        <topology evidence="1">Multi-pass membrane protein</topology>
    </subcellularLocation>
</comment>
<dbReference type="EMBL" id="QFQP01000001">
    <property type="protein sequence ID" value="PZR18731.1"/>
    <property type="molecule type" value="Genomic_DNA"/>
</dbReference>
<keyword evidence="3" id="KW-1003">Cell membrane</keyword>
<feature type="transmembrane region" description="Helical" evidence="7">
    <location>
        <begin position="93"/>
        <end position="111"/>
    </location>
</feature>
<dbReference type="Pfam" id="PF03458">
    <property type="entry name" value="Gly_transporter"/>
    <property type="match status" value="2"/>
</dbReference>
<feature type="domain" description="Glycine transporter" evidence="8">
    <location>
        <begin position="15"/>
        <end position="71"/>
    </location>
</feature>
<evidence type="ECO:0000256" key="1">
    <source>
        <dbReference type="ARBA" id="ARBA00004651"/>
    </source>
</evidence>
<name>A0A2W5W6A9_9BACT</name>
<feature type="domain" description="Glycine transporter" evidence="8">
    <location>
        <begin position="74"/>
        <end position="109"/>
    </location>
</feature>
<dbReference type="InterPro" id="IPR005115">
    <property type="entry name" value="Gly_transporter"/>
</dbReference>
<evidence type="ECO:0000259" key="8">
    <source>
        <dbReference type="Pfam" id="PF03458"/>
    </source>
</evidence>
<comment type="similarity">
    <text evidence="2">Belongs to the UPF0126 family.</text>
</comment>
<dbReference type="PANTHER" id="PTHR30506">
    <property type="entry name" value="INNER MEMBRANE PROTEIN"/>
    <property type="match status" value="1"/>
</dbReference>
<protein>
    <recommendedName>
        <fullName evidence="8">Glycine transporter domain-containing protein</fullName>
    </recommendedName>
</protein>